<gene>
    <name evidence="2" type="ORF">RFI_06821</name>
</gene>
<proteinExistence type="predicted"/>
<reference evidence="2 3" key="1">
    <citation type="journal article" date="2013" name="Curr. Biol.">
        <title>The Genome of the Foraminiferan Reticulomyxa filosa.</title>
        <authorList>
            <person name="Glockner G."/>
            <person name="Hulsmann N."/>
            <person name="Schleicher M."/>
            <person name="Noegel A.A."/>
            <person name="Eichinger L."/>
            <person name="Gallinger C."/>
            <person name="Pawlowski J."/>
            <person name="Sierra R."/>
            <person name="Euteneuer U."/>
            <person name="Pillet L."/>
            <person name="Moustafa A."/>
            <person name="Platzer M."/>
            <person name="Groth M."/>
            <person name="Szafranski K."/>
            <person name="Schliwa M."/>
        </authorList>
    </citation>
    <scope>NUCLEOTIDE SEQUENCE [LARGE SCALE GENOMIC DNA]</scope>
</reference>
<organism evidence="2 3">
    <name type="scientific">Reticulomyxa filosa</name>
    <dbReference type="NCBI Taxonomy" id="46433"/>
    <lineage>
        <taxon>Eukaryota</taxon>
        <taxon>Sar</taxon>
        <taxon>Rhizaria</taxon>
        <taxon>Retaria</taxon>
        <taxon>Foraminifera</taxon>
        <taxon>Monothalamids</taxon>
        <taxon>Reticulomyxidae</taxon>
        <taxon>Reticulomyxa</taxon>
    </lineage>
</organism>
<evidence type="ECO:0000313" key="3">
    <source>
        <dbReference type="Proteomes" id="UP000023152"/>
    </source>
</evidence>
<evidence type="ECO:0000256" key="1">
    <source>
        <dbReference type="SAM" id="MobiDB-lite"/>
    </source>
</evidence>
<sequence>MNNYLRFIIPRRTFILTTSSRRFVSGYPGKTIKSGQRNVWNFLFVPRTNKKKKENNKRYCEWHELADVWPGLENTRTYLYGYVKEWYHDKGYGVIMDESERNWEDNKCHGLTFSKQTNKQKIKFLCHSKKKKKKKLLLELGQKGAPVYFEVVDEDETNKHHRNIPRSHMFDFTRPKFANEYSNQVRAINVQQLDRINWPEDSSKRKSPSPNVNEGSKFHVHEQVHEDVLKTVEIRAQ</sequence>
<feature type="region of interest" description="Disordered" evidence="1">
    <location>
        <begin position="196"/>
        <end position="222"/>
    </location>
</feature>
<dbReference type="AlphaFoldDB" id="X6NVG4"/>
<protein>
    <submittedName>
        <fullName evidence="2">Uncharacterized protein</fullName>
    </submittedName>
</protein>
<dbReference type="Proteomes" id="UP000023152">
    <property type="component" value="Unassembled WGS sequence"/>
</dbReference>
<evidence type="ECO:0000313" key="2">
    <source>
        <dbReference type="EMBL" id="ETO30300.1"/>
    </source>
</evidence>
<name>X6NVG4_RETFI</name>
<accession>X6NVG4</accession>
<dbReference type="EMBL" id="ASPP01005564">
    <property type="protein sequence ID" value="ETO30300.1"/>
    <property type="molecule type" value="Genomic_DNA"/>
</dbReference>
<feature type="non-terminal residue" evidence="2">
    <location>
        <position position="237"/>
    </location>
</feature>
<keyword evidence="3" id="KW-1185">Reference proteome</keyword>
<comment type="caution">
    <text evidence="2">The sequence shown here is derived from an EMBL/GenBank/DDBJ whole genome shotgun (WGS) entry which is preliminary data.</text>
</comment>